<evidence type="ECO:0000313" key="2">
    <source>
        <dbReference type="Proteomes" id="UP000008044"/>
    </source>
</evidence>
<evidence type="ECO:0000313" key="1">
    <source>
        <dbReference type="EMBL" id="AFI89764.1"/>
    </source>
</evidence>
<reference evidence="1 2" key="1">
    <citation type="journal article" date="2012" name="J. Bacteriol.">
        <title>Genome sequence of Pectobacterium sp. strain SCC3193.</title>
        <authorList>
            <person name="Koskinen J.P."/>
            <person name="Laine P."/>
            <person name="Niemi O."/>
            <person name="Nykyri J."/>
            <person name="Harjunpaa H."/>
            <person name="Auvinen P."/>
            <person name="Paulin L."/>
            <person name="Pirhonen M."/>
            <person name="Palva T."/>
            <person name="Holm L."/>
        </authorList>
    </citation>
    <scope>NUCLEOTIDE SEQUENCE [LARGE SCALE GENOMIC DNA]</scope>
    <source>
        <strain evidence="1 2">SCC3193</strain>
    </source>
</reference>
<proteinExistence type="predicted"/>
<dbReference type="STRING" id="1905730.W5S_1672"/>
<accession>A0A0H3I326</accession>
<dbReference type="Proteomes" id="UP000008044">
    <property type="component" value="Chromosome"/>
</dbReference>
<dbReference type="HOGENOM" id="CLU_1711509_0_0_6"/>
<protein>
    <submittedName>
        <fullName evidence="1">Uncharacterized protein</fullName>
    </submittedName>
</protein>
<dbReference type="EMBL" id="CP003415">
    <property type="protein sequence ID" value="AFI89764.1"/>
    <property type="molecule type" value="Genomic_DNA"/>
</dbReference>
<gene>
    <name evidence="1" type="ordered locus">W5S_1672</name>
</gene>
<organism evidence="1 2">
    <name type="scientific">Pectobacterium parmentieri</name>
    <dbReference type="NCBI Taxonomy" id="1905730"/>
    <lineage>
        <taxon>Bacteria</taxon>
        <taxon>Pseudomonadati</taxon>
        <taxon>Pseudomonadota</taxon>
        <taxon>Gammaproteobacteria</taxon>
        <taxon>Enterobacterales</taxon>
        <taxon>Pectobacteriaceae</taxon>
        <taxon>Pectobacterium</taxon>
    </lineage>
</organism>
<dbReference type="RefSeq" id="WP_014699422.1">
    <property type="nucleotide sequence ID" value="NC_017845.1"/>
</dbReference>
<dbReference type="KEGG" id="pec:W5S_1672"/>
<name>A0A0H3I326_PECPM</name>
<sequence length="153" mass="17572">MPSNDRNIKNQYLPRPIVLLDICIISHIKSIGNLESKGEAIIKRLDELSEMVKSGKYRFSLLMAIIERGTDYTNVLDTQKMIDIFKSDYSQIVDFLGSNNLVEPPEALEQLIPIFMDVDTPLELRAELSLPASLKLLDFFNRELRVYQTPNKK</sequence>
<dbReference type="AlphaFoldDB" id="A0A0H3I326"/>